<keyword evidence="1" id="KW-0472">Membrane</keyword>
<gene>
    <name evidence="2" type="ORF">B1A_13767</name>
</gene>
<proteinExistence type="predicted"/>
<name>T0ZLM4_9ZZZZ</name>
<evidence type="ECO:0000256" key="1">
    <source>
        <dbReference type="SAM" id="Phobius"/>
    </source>
</evidence>
<keyword evidence="1" id="KW-1133">Transmembrane helix</keyword>
<dbReference type="InterPro" id="IPR022134">
    <property type="entry name" value="DUF3667"/>
</dbReference>
<evidence type="ECO:0000313" key="2">
    <source>
        <dbReference type="EMBL" id="EQD49246.1"/>
    </source>
</evidence>
<feature type="non-terminal residue" evidence="2">
    <location>
        <position position="138"/>
    </location>
</feature>
<sequence>MNSAAGQPAPTGRPEIPAARACANCGTILTGPFCSECGQRHHTHPAHSLRHFIGEATEDLTHADSRLWQTLYALLLRPGFLTEEFLAGRRARYLPPVRLYLVVSIIFFLLVGLQSWLSPPPIRVQNSHGLFRYDVNAG</sequence>
<dbReference type="AlphaFoldDB" id="T0ZLM4"/>
<reference evidence="2" key="1">
    <citation type="submission" date="2013-08" db="EMBL/GenBank/DDBJ databases">
        <authorList>
            <person name="Mendez C."/>
            <person name="Richter M."/>
            <person name="Ferrer M."/>
            <person name="Sanchez J."/>
        </authorList>
    </citation>
    <scope>NUCLEOTIDE SEQUENCE</scope>
</reference>
<organism evidence="2">
    <name type="scientific">mine drainage metagenome</name>
    <dbReference type="NCBI Taxonomy" id="410659"/>
    <lineage>
        <taxon>unclassified sequences</taxon>
        <taxon>metagenomes</taxon>
        <taxon>ecological metagenomes</taxon>
    </lineage>
</organism>
<dbReference type="Pfam" id="PF12412">
    <property type="entry name" value="DUF3667"/>
    <property type="match status" value="1"/>
</dbReference>
<protein>
    <recommendedName>
        <fullName evidence="3">DUF3667 domain-containing protein</fullName>
    </recommendedName>
</protein>
<dbReference type="EMBL" id="AUZX01010091">
    <property type="protein sequence ID" value="EQD49246.1"/>
    <property type="molecule type" value="Genomic_DNA"/>
</dbReference>
<evidence type="ECO:0008006" key="3">
    <source>
        <dbReference type="Google" id="ProtNLM"/>
    </source>
</evidence>
<keyword evidence="1" id="KW-0812">Transmembrane</keyword>
<comment type="caution">
    <text evidence="2">The sequence shown here is derived from an EMBL/GenBank/DDBJ whole genome shotgun (WGS) entry which is preliminary data.</text>
</comment>
<accession>T0ZLM4</accession>
<feature type="transmembrane region" description="Helical" evidence="1">
    <location>
        <begin position="99"/>
        <end position="117"/>
    </location>
</feature>
<reference evidence="2" key="2">
    <citation type="journal article" date="2014" name="ISME J.">
        <title>Microbial stratification in low pH oxic and suboxic macroscopic growths along an acid mine drainage.</title>
        <authorList>
            <person name="Mendez-Garcia C."/>
            <person name="Mesa V."/>
            <person name="Sprenger R.R."/>
            <person name="Richter M."/>
            <person name="Diez M.S."/>
            <person name="Solano J."/>
            <person name="Bargiela R."/>
            <person name="Golyshina O.V."/>
            <person name="Manteca A."/>
            <person name="Ramos J.L."/>
            <person name="Gallego J.R."/>
            <person name="Llorente I."/>
            <person name="Martins Dos Santos V.A."/>
            <person name="Jensen O.N."/>
            <person name="Pelaez A.I."/>
            <person name="Sanchez J."/>
            <person name="Ferrer M."/>
        </authorList>
    </citation>
    <scope>NUCLEOTIDE SEQUENCE</scope>
</reference>